<sequence>MSQLGLYATALPGSSSLQGPPSLDEFVDYLISETTDTTSFVAQLKNSSIKDTRDSFLTAKLSNGKDPLSVLDPERHTIGYLYILCARLHQNSQVPPSTEAIEEFCRRFNPQHARLVPEKVTTLAKGIVGLARKLENPKLALRLLHGLVTRYPISPAHLTTLHPIFLTLCVATQHFTAALSVLETPITTIDMSLSDLTYNDNLVYHYAGGVALGALKRWREAEEFLEICASSPAQVPAALQMEASKKLVLIQLILYGKTVPPPKYTNPVLQRLLKSSPYGAFIKSYPQQRSQLLKVIEKDVETFTNEKNLGLVRQTIDRAPRWLIRKLTATYLTMGLADIAKEVGIETDDEVRAIILDMIDSGDINASISADGTVTFADQLPQISKADVDRLLKQAQEQSRMLLEMERSMNSNKDYLNKVSHSSLISVDVITVMR</sequence>
<dbReference type="EMBL" id="JADOXO010000102">
    <property type="protein sequence ID" value="KAF9813541.1"/>
    <property type="molecule type" value="Genomic_DNA"/>
</dbReference>
<dbReference type="GO" id="GO:0005737">
    <property type="term" value="C:cytoplasm"/>
    <property type="evidence" value="ECO:0007669"/>
    <property type="project" value="UniProtKB-SubCell"/>
</dbReference>
<dbReference type="AlphaFoldDB" id="A0A8H7U264"/>
<reference evidence="9" key="1">
    <citation type="submission" date="2020-11" db="EMBL/GenBank/DDBJ databases">
        <authorList>
            <person name="Koelle M."/>
            <person name="Horta M.A.C."/>
            <person name="Nowrousian M."/>
            <person name="Ohm R.A."/>
            <person name="Benz P."/>
            <person name="Pilgard A."/>
        </authorList>
    </citation>
    <scope>NUCLEOTIDE SEQUENCE</scope>
    <source>
        <strain evidence="9">FPRL280</strain>
    </source>
</reference>
<dbReference type="InterPro" id="IPR050756">
    <property type="entry name" value="CSN3"/>
</dbReference>
<dbReference type="InterPro" id="IPR055089">
    <property type="entry name" value="COP9_N"/>
</dbReference>
<dbReference type="Pfam" id="PF22788">
    <property type="entry name" value="COP9_hel_rpt"/>
    <property type="match status" value="1"/>
</dbReference>
<evidence type="ECO:0000259" key="8">
    <source>
        <dbReference type="PROSITE" id="PS50250"/>
    </source>
</evidence>
<dbReference type="PROSITE" id="PS50250">
    <property type="entry name" value="PCI"/>
    <property type="match status" value="1"/>
</dbReference>
<evidence type="ECO:0000313" key="9">
    <source>
        <dbReference type="EMBL" id="KAF9813541.1"/>
    </source>
</evidence>
<protein>
    <recommendedName>
        <fullName evidence="4">COP9 signalosome complex subunit 3</fullName>
    </recommendedName>
</protein>
<organism evidence="9 10">
    <name type="scientific">Rhodonia placenta</name>
    <dbReference type="NCBI Taxonomy" id="104341"/>
    <lineage>
        <taxon>Eukaryota</taxon>
        <taxon>Fungi</taxon>
        <taxon>Dikarya</taxon>
        <taxon>Basidiomycota</taxon>
        <taxon>Agaricomycotina</taxon>
        <taxon>Agaricomycetes</taxon>
        <taxon>Polyporales</taxon>
        <taxon>Adustoporiaceae</taxon>
        <taxon>Rhodonia</taxon>
    </lineage>
</organism>
<dbReference type="PANTHER" id="PTHR10758">
    <property type="entry name" value="26S PROTEASOME NON-ATPASE REGULATORY SUBUNIT 3/COP9 SIGNALOSOME COMPLEX SUBUNIT 3"/>
    <property type="match status" value="1"/>
</dbReference>
<evidence type="ECO:0000256" key="7">
    <source>
        <dbReference type="ARBA" id="ARBA00023242"/>
    </source>
</evidence>
<keyword evidence="6" id="KW-0736">Signalosome</keyword>
<evidence type="ECO:0000256" key="2">
    <source>
        <dbReference type="ARBA" id="ARBA00004496"/>
    </source>
</evidence>
<comment type="caution">
    <text evidence="9">The sequence shown here is derived from an EMBL/GenBank/DDBJ whole genome shotgun (WGS) entry which is preliminary data.</text>
</comment>
<comment type="similarity">
    <text evidence="3">Belongs to the CSN3 family.</text>
</comment>
<proteinExistence type="inferred from homology"/>
<gene>
    <name evidence="9" type="ORF">IEO21_05522</name>
</gene>
<reference evidence="9" key="2">
    <citation type="journal article" name="Front. Microbiol.">
        <title>Degradative Capacity of Two Strains of Rhodonia placenta: From Phenotype to Genotype.</title>
        <authorList>
            <person name="Kolle M."/>
            <person name="Horta M.A.C."/>
            <person name="Nowrousian M."/>
            <person name="Ohm R.A."/>
            <person name="Benz J.P."/>
            <person name="Pilgard A."/>
        </authorList>
    </citation>
    <scope>NUCLEOTIDE SEQUENCE</scope>
    <source>
        <strain evidence="9">FPRL280</strain>
    </source>
</reference>
<dbReference type="PANTHER" id="PTHR10758:SF1">
    <property type="entry name" value="COP9 SIGNALOSOME COMPLEX SUBUNIT 3"/>
    <property type="match status" value="1"/>
</dbReference>
<dbReference type="GO" id="GO:0006511">
    <property type="term" value="P:ubiquitin-dependent protein catabolic process"/>
    <property type="evidence" value="ECO:0007669"/>
    <property type="project" value="TreeGrafter"/>
</dbReference>
<evidence type="ECO:0000256" key="3">
    <source>
        <dbReference type="ARBA" id="ARBA00007084"/>
    </source>
</evidence>
<evidence type="ECO:0000256" key="4">
    <source>
        <dbReference type="ARBA" id="ARBA00014878"/>
    </source>
</evidence>
<evidence type="ECO:0000256" key="1">
    <source>
        <dbReference type="ARBA" id="ARBA00004123"/>
    </source>
</evidence>
<dbReference type="Proteomes" id="UP000639403">
    <property type="component" value="Unassembled WGS sequence"/>
</dbReference>
<accession>A0A8H7U264</accession>
<comment type="subcellular location">
    <subcellularLocation>
        <location evidence="2">Cytoplasm</location>
    </subcellularLocation>
    <subcellularLocation>
        <location evidence="1">Nucleus</location>
    </subcellularLocation>
</comment>
<feature type="domain" description="PCI" evidence="8">
    <location>
        <begin position="173"/>
        <end position="382"/>
    </location>
</feature>
<dbReference type="Pfam" id="PF01399">
    <property type="entry name" value="PCI"/>
    <property type="match status" value="1"/>
</dbReference>
<name>A0A8H7U264_9APHY</name>
<evidence type="ECO:0000256" key="5">
    <source>
        <dbReference type="ARBA" id="ARBA00022490"/>
    </source>
</evidence>
<keyword evidence="5" id="KW-0963">Cytoplasm</keyword>
<dbReference type="InterPro" id="IPR000717">
    <property type="entry name" value="PCI_dom"/>
</dbReference>
<dbReference type="GO" id="GO:0008180">
    <property type="term" value="C:COP9 signalosome"/>
    <property type="evidence" value="ECO:0007669"/>
    <property type="project" value="UniProtKB-KW"/>
</dbReference>
<evidence type="ECO:0000256" key="6">
    <source>
        <dbReference type="ARBA" id="ARBA00022790"/>
    </source>
</evidence>
<evidence type="ECO:0000313" key="10">
    <source>
        <dbReference type="Proteomes" id="UP000639403"/>
    </source>
</evidence>
<keyword evidence="7" id="KW-0539">Nucleus</keyword>